<protein>
    <submittedName>
        <fullName evidence="1">Uncharacterized protein</fullName>
    </submittedName>
</protein>
<dbReference type="KEGG" id="scb:SCAB_29093"/>
<organism evidence="1 2">
    <name type="scientific">Streptomyces scabiei (strain 87.22)</name>
    <dbReference type="NCBI Taxonomy" id="680198"/>
    <lineage>
        <taxon>Bacteria</taxon>
        <taxon>Bacillati</taxon>
        <taxon>Actinomycetota</taxon>
        <taxon>Actinomycetes</taxon>
        <taxon>Kitasatosporales</taxon>
        <taxon>Streptomycetaceae</taxon>
        <taxon>Streptomyces</taxon>
    </lineage>
</organism>
<evidence type="ECO:0000313" key="1">
    <source>
        <dbReference type="EMBL" id="CBG70011.1"/>
    </source>
</evidence>
<evidence type="ECO:0000313" key="2">
    <source>
        <dbReference type="Proteomes" id="UP000001444"/>
    </source>
</evidence>
<dbReference type="eggNOG" id="ENOG5034AQC">
    <property type="taxonomic scope" value="Bacteria"/>
</dbReference>
<reference evidence="1 2" key="1">
    <citation type="journal article" date="2010" name="Mol. Plant Microbe Interact.">
        <title>Streptomyces scabies 87-22 contains a coronafacic acid-like biosynthetic cluster that contributes to plant-microbe interactions.</title>
        <authorList>
            <person name="Bignell D.R."/>
            <person name="Seipke R.F."/>
            <person name="Huguet-Tapia J.C."/>
            <person name="Chambers A.H."/>
            <person name="Parry R.J."/>
            <person name="Loria R."/>
        </authorList>
    </citation>
    <scope>NUCLEOTIDE SEQUENCE [LARGE SCALE GENOMIC DNA]</scope>
    <source>
        <strain evidence="1 2">87.22</strain>
    </source>
</reference>
<dbReference type="EMBL" id="FN554889">
    <property type="protein sequence ID" value="CBG70011.1"/>
    <property type="molecule type" value="Genomic_DNA"/>
</dbReference>
<dbReference type="HOGENOM" id="CLU_1474426_0_0_11"/>
<dbReference type="RefSeq" id="WP_013000690.1">
    <property type="nucleotide sequence ID" value="NC_013929.1"/>
</dbReference>
<name>C9Z8I4_STRSW</name>
<accession>C9Z8I4</accession>
<keyword evidence="2" id="KW-1185">Reference proteome</keyword>
<proteinExistence type="predicted"/>
<dbReference type="GeneID" id="41401283"/>
<dbReference type="STRING" id="680198.SCAB_29093"/>
<gene>
    <name evidence="1" type="ordered locus">SCAB_29093</name>
</gene>
<sequence>MVTIAPLDDSGEPGSEYTIVHEMREVECHSPSPSAVDADIVWCGTTADSANVCWVKPDRTSLLCGVSPWDKQLRELYSAGKVQKMKPEAEPKPWAMELTGGDKCQARIGGAVDPLPFELIHMYYCEKSDRIIVSGPGVKLVEKSSAKWTVQVVDREKVAKEGEKYKLPPRTSVAKVYFAGQSS</sequence>
<dbReference type="Proteomes" id="UP000001444">
    <property type="component" value="Chromosome"/>
</dbReference>
<dbReference type="AlphaFoldDB" id="C9Z8I4"/>